<dbReference type="Gene3D" id="1.10.287.950">
    <property type="entry name" value="Methyl-accepting chemotaxis protein"/>
    <property type="match status" value="1"/>
</dbReference>
<evidence type="ECO:0000313" key="3">
    <source>
        <dbReference type="Proteomes" id="UP000777265"/>
    </source>
</evidence>
<gene>
    <name evidence="2" type="ORF">GXY80_12160</name>
</gene>
<reference evidence="2" key="1">
    <citation type="journal article" date="2020" name="Biotechnol. Biofuels">
        <title>New insights from the biogas microbiome by comprehensive genome-resolved metagenomics of nearly 1600 species originating from multiple anaerobic digesters.</title>
        <authorList>
            <person name="Campanaro S."/>
            <person name="Treu L."/>
            <person name="Rodriguez-R L.M."/>
            <person name="Kovalovszki A."/>
            <person name="Ziels R.M."/>
            <person name="Maus I."/>
            <person name="Zhu X."/>
            <person name="Kougias P.G."/>
            <person name="Basile A."/>
            <person name="Luo G."/>
            <person name="Schluter A."/>
            <person name="Konstantinidis K.T."/>
            <person name="Angelidaki I."/>
        </authorList>
    </citation>
    <scope>NUCLEOTIDE SEQUENCE</scope>
    <source>
        <strain evidence="2">AS06rmzACSIP_7</strain>
    </source>
</reference>
<proteinExistence type="predicted"/>
<dbReference type="PANTHER" id="PTHR36698">
    <property type="entry name" value="BLL5892 PROTEIN"/>
    <property type="match status" value="1"/>
</dbReference>
<evidence type="ECO:0000313" key="2">
    <source>
        <dbReference type="EMBL" id="NLW36211.1"/>
    </source>
</evidence>
<protein>
    <submittedName>
        <fullName evidence="2">MCE family protein</fullName>
    </submittedName>
</protein>
<reference evidence="2" key="2">
    <citation type="submission" date="2020-01" db="EMBL/GenBank/DDBJ databases">
        <authorList>
            <person name="Campanaro S."/>
        </authorList>
    </citation>
    <scope>NUCLEOTIDE SEQUENCE</scope>
    <source>
        <strain evidence="2">AS06rmzACSIP_7</strain>
    </source>
</reference>
<comment type="caution">
    <text evidence="2">The sequence shown here is derived from an EMBL/GenBank/DDBJ whole genome shotgun (WGS) entry which is preliminary data.</text>
</comment>
<evidence type="ECO:0000259" key="1">
    <source>
        <dbReference type="Pfam" id="PF02470"/>
    </source>
</evidence>
<dbReference type="Pfam" id="PF02470">
    <property type="entry name" value="MlaD"/>
    <property type="match status" value="1"/>
</dbReference>
<dbReference type="Proteomes" id="UP000777265">
    <property type="component" value="Unassembled WGS sequence"/>
</dbReference>
<name>A0A971S1K6_9BACT</name>
<dbReference type="EMBL" id="JAAYEE010000222">
    <property type="protein sequence ID" value="NLW36211.1"/>
    <property type="molecule type" value="Genomic_DNA"/>
</dbReference>
<dbReference type="PANTHER" id="PTHR36698:SF3">
    <property type="entry name" value="ABC-TYPE TRANSPORT AUXILIARY LIPOPROTEIN COMPONENT DOMAIN-CONTAINING PROTEIN"/>
    <property type="match status" value="1"/>
</dbReference>
<organism evidence="2 3">
    <name type="scientific">Syntrophorhabdus aromaticivorans</name>
    <dbReference type="NCBI Taxonomy" id="328301"/>
    <lineage>
        <taxon>Bacteria</taxon>
        <taxon>Pseudomonadati</taxon>
        <taxon>Thermodesulfobacteriota</taxon>
        <taxon>Syntrophorhabdia</taxon>
        <taxon>Syntrophorhabdales</taxon>
        <taxon>Syntrophorhabdaceae</taxon>
        <taxon>Syntrophorhabdus</taxon>
    </lineage>
</organism>
<dbReference type="SUPFAM" id="SSF58104">
    <property type="entry name" value="Methyl-accepting chemotaxis protein (MCP) signaling domain"/>
    <property type="match status" value="1"/>
</dbReference>
<accession>A0A971S1K6</accession>
<feature type="domain" description="Mce/MlaD" evidence="1">
    <location>
        <begin position="37"/>
        <end position="134"/>
    </location>
</feature>
<sequence length="321" mass="34995">MSKPANKTMIGAFVVGGIALALLAVIVFSSGKFLRKTVVYVMYFEGSVKGLSVGSPVVFRGVKVGSVKNVELQFDAKDFTVLIPVYVEMDPAKIKAVKGAPEDGEYMDELIRRGLRAQLELQSVVTGQLMINVDFFPSKPARLVGTDTRYREIPTVSSPLDELLKTAQELPLKDLFDRALKAIEGVERVVNSPKVSASLDELSESLVESRKILAKIDTEIAPVLANIKSTTESAQRIAAKAETIPEQMDKTLVAVQSALKQAENTLAAVQEVVSENSAMAQETGETLREVSNAARSVRFLTDYLQRHPEALWRGKKAAKGE</sequence>
<dbReference type="AlphaFoldDB" id="A0A971S1K6"/>
<dbReference type="InterPro" id="IPR003399">
    <property type="entry name" value="Mce/MlaD"/>
</dbReference>